<organism evidence="3 4">
    <name type="scientific">Synchytrium microbalum</name>
    <dbReference type="NCBI Taxonomy" id="1806994"/>
    <lineage>
        <taxon>Eukaryota</taxon>
        <taxon>Fungi</taxon>
        <taxon>Fungi incertae sedis</taxon>
        <taxon>Chytridiomycota</taxon>
        <taxon>Chytridiomycota incertae sedis</taxon>
        <taxon>Chytridiomycetes</taxon>
        <taxon>Synchytriales</taxon>
        <taxon>Synchytriaceae</taxon>
        <taxon>Synchytrium</taxon>
    </lineage>
</organism>
<evidence type="ECO:0000313" key="3">
    <source>
        <dbReference type="EMBL" id="TPX31406.1"/>
    </source>
</evidence>
<dbReference type="EMBL" id="QEAO01000045">
    <property type="protein sequence ID" value="TPX31406.1"/>
    <property type="molecule type" value="Genomic_DNA"/>
</dbReference>
<dbReference type="OrthoDB" id="3981028at2759"/>
<name>A0A507C0B0_9FUNG</name>
<feature type="region of interest" description="Disordered" evidence="1">
    <location>
        <begin position="195"/>
        <end position="236"/>
    </location>
</feature>
<comment type="caution">
    <text evidence="3">The sequence shown here is derived from an EMBL/GenBank/DDBJ whole genome shotgun (WGS) entry which is preliminary data.</text>
</comment>
<accession>A0A507C0B0</accession>
<dbReference type="STRING" id="1806994.A0A507C0B0"/>
<dbReference type="AlphaFoldDB" id="A0A507C0B0"/>
<sequence length="367" mass="40658">MPAVTNMAKVNGTHATPATTSPSDLVKASKCFVQRRLDEAYSLLAPYIKQQQPDQQLKSFIWTLYLRISTERTNTDDEWRTCLQGFGGLGYLPPDVLVAGLLLLIRRSQHQNARDAFESWLSLQEDEFFNGIHANPDGPQSQAYERLVELYVLHILPHVGDFTSSQEFLTYNDLLSLSKREVLLKHVNVIRIKTAESSKEQRHHTKTKHHEQSTSPATTEAAASSESTSTKPIPIAAPAPVITAPQVQNIIDESPDNSAVSTPARPPPLRPLPPIPQQQQLAQTTPLVMQAPQPSQPTSIVDTPWFKLLMILAPILGISGILAIVVTRPPVRARLNAFLQTKFGQTLVTIARKVYQTASMGLNVQTF</sequence>
<evidence type="ECO:0000256" key="2">
    <source>
        <dbReference type="SAM" id="Phobius"/>
    </source>
</evidence>
<feature type="region of interest" description="Disordered" evidence="1">
    <location>
        <begin position="1"/>
        <end position="22"/>
    </location>
</feature>
<evidence type="ECO:0000256" key="1">
    <source>
        <dbReference type="SAM" id="MobiDB-lite"/>
    </source>
</evidence>
<reference evidence="3 4" key="1">
    <citation type="journal article" date="2019" name="Sci. Rep.">
        <title>Comparative genomics of chytrid fungi reveal insights into the obligate biotrophic and pathogenic lifestyle of Synchytrium endobioticum.</title>
        <authorList>
            <person name="van de Vossenberg B.T.L.H."/>
            <person name="Warris S."/>
            <person name="Nguyen H.D.T."/>
            <person name="van Gent-Pelzer M.P.E."/>
            <person name="Joly D.L."/>
            <person name="van de Geest H.C."/>
            <person name="Bonants P.J.M."/>
            <person name="Smith D.S."/>
            <person name="Levesque C.A."/>
            <person name="van der Lee T.A.J."/>
        </authorList>
    </citation>
    <scope>NUCLEOTIDE SEQUENCE [LARGE SCALE GENOMIC DNA]</scope>
    <source>
        <strain evidence="3 4">JEL517</strain>
    </source>
</reference>
<keyword evidence="2" id="KW-0472">Membrane</keyword>
<keyword evidence="2" id="KW-0812">Transmembrane</keyword>
<feature type="compositionally biased region" description="Polar residues" evidence="1">
    <location>
        <begin position="13"/>
        <end position="22"/>
    </location>
</feature>
<keyword evidence="2" id="KW-1133">Transmembrane helix</keyword>
<dbReference type="GeneID" id="42006471"/>
<feature type="transmembrane region" description="Helical" evidence="2">
    <location>
        <begin position="305"/>
        <end position="326"/>
    </location>
</feature>
<evidence type="ECO:0000313" key="4">
    <source>
        <dbReference type="Proteomes" id="UP000319731"/>
    </source>
</evidence>
<protein>
    <submittedName>
        <fullName evidence="3">Uncharacterized protein</fullName>
    </submittedName>
</protein>
<feature type="compositionally biased region" description="Low complexity" evidence="1">
    <location>
        <begin position="213"/>
        <end position="236"/>
    </location>
</feature>
<dbReference type="Proteomes" id="UP000319731">
    <property type="component" value="Unassembled WGS sequence"/>
</dbReference>
<proteinExistence type="predicted"/>
<gene>
    <name evidence="3" type="ORF">SmJEL517_g05248</name>
</gene>
<dbReference type="RefSeq" id="XP_031022842.1">
    <property type="nucleotide sequence ID" value="XM_031171174.1"/>
</dbReference>
<keyword evidence="4" id="KW-1185">Reference proteome</keyword>